<dbReference type="PANTHER" id="PTHR12629:SF0">
    <property type="entry name" value="DIPHOSPHOINOSITOL-POLYPHOSPHATE DIPHOSPHATASE"/>
    <property type="match status" value="1"/>
</dbReference>
<keyword evidence="2" id="KW-0479">Metal-binding</keyword>
<dbReference type="PANTHER" id="PTHR12629">
    <property type="entry name" value="DIPHOSPHOINOSITOL POLYPHOSPHATE PHOSPHOHYDROLASE"/>
    <property type="match status" value="1"/>
</dbReference>
<dbReference type="InterPro" id="IPR000086">
    <property type="entry name" value="NUDIX_hydrolase_dom"/>
</dbReference>
<evidence type="ECO:0000313" key="6">
    <source>
        <dbReference type="EMBL" id="SLN10118.1"/>
    </source>
</evidence>
<evidence type="ECO:0000256" key="3">
    <source>
        <dbReference type="ARBA" id="ARBA00022801"/>
    </source>
</evidence>
<name>A0A1X6Y660_9RHOB</name>
<proteinExistence type="predicted"/>
<dbReference type="GO" id="GO:0000298">
    <property type="term" value="F:endopolyphosphatase activity"/>
    <property type="evidence" value="ECO:0007669"/>
    <property type="project" value="TreeGrafter"/>
</dbReference>
<dbReference type="GO" id="GO:0034432">
    <property type="term" value="F:bis(5'-adenosyl)-pentaphosphatase activity"/>
    <property type="evidence" value="ECO:0007669"/>
    <property type="project" value="TreeGrafter"/>
</dbReference>
<reference evidence="6 7" key="1">
    <citation type="submission" date="2017-03" db="EMBL/GenBank/DDBJ databases">
        <authorList>
            <person name="Afonso C.L."/>
            <person name="Miller P.J."/>
            <person name="Scott M.A."/>
            <person name="Spackman E."/>
            <person name="Goraichik I."/>
            <person name="Dimitrov K.M."/>
            <person name="Suarez D.L."/>
            <person name="Swayne D.E."/>
        </authorList>
    </citation>
    <scope>NUCLEOTIDE SEQUENCE [LARGE SCALE GENOMIC DNA]</scope>
    <source>
        <strain evidence="6 7">CECT 7751</strain>
    </source>
</reference>
<dbReference type="GO" id="GO:1901911">
    <property type="term" value="P:adenosine 5'-(hexahydrogen pentaphosphate) catabolic process"/>
    <property type="evidence" value="ECO:0007669"/>
    <property type="project" value="TreeGrafter"/>
</dbReference>
<dbReference type="SUPFAM" id="SSF55811">
    <property type="entry name" value="Nudix"/>
    <property type="match status" value="1"/>
</dbReference>
<evidence type="ECO:0000256" key="2">
    <source>
        <dbReference type="ARBA" id="ARBA00022723"/>
    </source>
</evidence>
<dbReference type="GO" id="GO:0034431">
    <property type="term" value="F:bis(5'-adenosyl)-hexaphosphatase activity"/>
    <property type="evidence" value="ECO:0007669"/>
    <property type="project" value="TreeGrafter"/>
</dbReference>
<dbReference type="EMBL" id="FWFN01000001">
    <property type="protein sequence ID" value="SLN10118.1"/>
    <property type="molecule type" value="Genomic_DNA"/>
</dbReference>
<dbReference type="PROSITE" id="PS51462">
    <property type="entry name" value="NUDIX"/>
    <property type="match status" value="1"/>
</dbReference>
<evidence type="ECO:0000256" key="1">
    <source>
        <dbReference type="ARBA" id="ARBA00001946"/>
    </source>
</evidence>
<accession>A0A1X6Y660</accession>
<organism evidence="6 7">
    <name type="scientific">Pseudooceanicola marinus</name>
    <dbReference type="NCBI Taxonomy" id="396013"/>
    <lineage>
        <taxon>Bacteria</taxon>
        <taxon>Pseudomonadati</taxon>
        <taxon>Pseudomonadota</taxon>
        <taxon>Alphaproteobacteria</taxon>
        <taxon>Rhodobacterales</taxon>
        <taxon>Paracoccaceae</taxon>
        <taxon>Pseudooceanicola</taxon>
    </lineage>
</organism>
<dbReference type="AlphaFoldDB" id="A0A1X6Y660"/>
<dbReference type="GO" id="GO:0008486">
    <property type="term" value="F:diphosphoinositol-polyphosphate diphosphatase activity"/>
    <property type="evidence" value="ECO:0007669"/>
    <property type="project" value="TreeGrafter"/>
</dbReference>
<feature type="domain" description="Nudix hydrolase" evidence="5">
    <location>
        <begin position="17"/>
        <end position="149"/>
    </location>
</feature>
<keyword evidence="4" id="KW-0460">Magnesium</keyword>
<evidence type="ECO:0000256" key="4">
    <source>
        <dbReference type="ARBA" id="ARBA00022842"/>
    </source>
</evidence>
<protein>
    <submittedName>
        <fullName evidence="6">NUDIX domain protein</fullName>
    </submittedName>
</protein>
<keyword evidence="7" id="KW-1185">Reference proteome</keyword>
<dbReference type="InterPro" id="IPR047198">
    <property type="entry name" value="DDP-like_NUDIX"/>
</dbReference>
<dbReference type="GO" id="GO:0071543">
    <property type="term" value="P:diphosphoinositol polyphosphate metabolic process"/>
    <property type="evidence" value="ECO:0007669"/>
    <property type="project" value="TreeGrafter"/>
</dbReference>
<sequence>MLGPFWKSYVRPLLGRPARFQVAALCHRGQGADLRILLITSRDTGRWVLPKGWPKRGHDAGGTALEEAWEEAGIKPAGRPRSVGFYSYDKRLDGGLPVPTRVEVFAIPVPSLLEDYPEKGQRRRVWMTPEEAAAAVDEPELSELLAAFAEQAEDLAE</sequence>
<dbReference type="GO" id="GO:0005737">
    <property type="term" value="C:cytoplasm"/>
    <property type="evidence" value="ECO:0007669"/>
    <property type="project" value="TreeGrafter"/>
</dbReference>
<dbReference type="GO" id="GO:1901909">
    <property type="term" value="P:diadenosine hexaphosphate catabolic process"/>
    <property type="evidence" value="ECO:0007669"/>
    <property type="project" value="TreeGrafter"/>
</dbReference>
<evidence type="ECO:0000259" key="5">
    <source>
        <dbReference type="PROSITE" id="PS51462"/>
    </source>
</evidence>
<dbReference type="Proteomes" id="UP000193963">
    <property type="component" value="Unassembled WGS sequence"/>
</dbReference>
<dbReference type="RefSeq" id="WP_085886605.1">
    <property type="nucleotide sequence ID" value="NZ_FWFN01000001.1"/>
</dbReference>
<comment type="cofactor">
    <cofactor evidence="1">
        <name>Mg(2+)</name>
        <dbReference type="ChEBI" id="CHEBI:18420"/>
    </cofactor>
</comment>
<dbReference type="Gene3D" id="3.90.79.10">
    <property type="entry name" value="Nucleoside Triphosphate Pyrophosphohydrolase"/>
    <property type="match status" value="1"/>
</dbReference>
<dbReference type="InterPro" id="IPR015797">
    <property type="entry name" value="NUDIX_hydrolase-like_dom_sf"/>
</dbReference>
<dbReference type="GO" id="GO:0046872">
    <property type="term" value="F:metal ion binding"/>
    <property type="evidence" value="ECO:0007669"/>
    <property type="project" value="UniProtKB-KW"/>
</dbReference>
<keyword evidence="3" id="KW-0378">Hydrolase</keyword>
<dbReference type="GO" id="GO:1901907">
    <property type="term" value="P:diadenosine pentaphosphate catabolic process"/>
    <property type="evidence" value="ECO:0007669"/>
    <property type="project" value="TreeGrafter"/>
</dbReference>
<evidence type="ECO:0000313" key="7">
    <source>
        <dbReference type="Proteomes" id="UP000193963"/>
    </source>
</evidence>
<dbReference type="OrthoDB" id="7066910at2"/>
<gene>
    <name evidence="6" type="ORF">PSM7751_00045</name>
</gene>
<dbReference type="CDD" id="cd04666">
    <property type="entry name" value="NUDIX_DIPP2_like_Nudt4"/>
    <property type="match status" value="1"/>
</dbReference>
<dbReference type="Pfam" id="PF00293">
    <property type="entry name" value="NUDIX"/>
    <property type="match status" value="1"/>
</dbReference>